<dbReference type="SUPFAM" id="SSF52096">
    <property type="entry name" value="ClpP/crotonase"/>
    <property type="match status" value="1"/>
</dbReference>
<evidence type="ECO:0000259" key="5">
    <source>
        <dbReference type="SMART" id="SM00245"/>
    </source>
</evidence>
<protein>
    <submittedName>
        <fullName evidence="6">Carboxyl-terminal processing protease</fullName>
        <ecNumber evidence="6">3.4.21.102</ecNumber>
    </submittedName>
</protein>
<organism evidence="6 7">
    <name type="scientific">Acinetobacter calcoaceticus</name>
    <dbReference type="NCBI Taxonomy" id="471"/>
    <lineage>
        <taxon>Bacteria</taxon>
        <taxon>Pseudomonadati</taxon>
        <taxon>Pseudomonadota</taxon>
        <taxon>Gammaproteobacteria</taxon>
        <taxon>Moraxellales</taxon>
        <taxon>Moraxellaceae</taxon>
        <taxon>Acinetobacter</taxon>
        <taxon>Acinetobacter calcoaceticus/baumannii complex</taxon>
    </lineage>
</organism>
<dbReference type="GO" id="GO:0004252">
    <property type="term" value="F:serine-type endopeptidase activity"/>
    <property type="evidence" value="ECO:0007669"/>
    <property type="project" value="UniProtKB-EC"/>
</dbReference>
<accession>A0ABD5ASG0</accession>
<dbReference type="InterPro" id="IPR004447">
    <property type="entry name" value="Peptidase_S41A"/>
</dbReference>
<dbReference type="Pfam" id="PF03572">
    <property type="entry name" value="Peptidase_S41"/>
    <property type="match status" value="1"/>
</dbReference>
<name>A0ABD5ASG0_ACICA</name>
<dbReference type="InterPro" id="IPR005151">
    <property type="entry name" value="Tail-specific_protease"/>
</dbReference>
<dbReference type="RefSeq" id="WP_307013485.1">
    <property type="nucleotide sequence ID" value="NZ_JAUSQP010000009.1"/>
</dbReference>
<dbReference type="Gene3D" id="3.30.750.44">
    <property type="match status" value="1"/>
</dbReference>
<dbReference type="InterPro" id="IPR036034">
    <property type="entry name" value="PDZ_sf"/>
</dbReference>
<keyword evidence="4" id="KW-0732">Signal</keyword>
<dbReference type="PANTHER" id="PTHR32060:SF30">
    <property type="entry name" value="CARBOXY-TERMINAL PROCESSING PROTEASE CTPA"/>
    <property type="match status" value="1"/>
</dbReference>
<dbReference type="AlphaFoldDB" id="A0ABD5ASG0"/>
<dbReference type="GO" id="GO:0006508">
    <property type="term" value="P:proteolysis"/>
    <property type="evidence" value="ECO:0007669"/>
    <property type="project" value="UniProtKB-KW"/>
</dbReference>
<dbReference type="NCBIfam" id="TIGR00225">
    <property type="entry name" value="prc"/>
    <property type="match status" value="1"/>
</dbReference>
<evidence type="ECO:0000256" key="3">
    <source>
        <dbReference type="ARBA" id="ARBA00022825"/>
    </source>
</evidence>
<evidence type="ECO:0000256" key="2">
    <source>
        <dbReference type="ARBA" id="ARBA00022801"/>
    </source>
</evidence>
<keyword evidence="2 6" id="KW-0378">Hydrolase</keyword>
<dbReference type="Proteomes" id="UP001240164">
    <property type="component" value="Unassembled WGS sequence"/>
</dbReference>
<dbReference type="CDD" id="cd07560">
    <property type="entry name" value="Peptidase_S41_CPP"/>
    <property type="match status" value="1"/>
</dbReference>
<dbReference type="EMBL" id="JAUSQP010000009">
    <property type="protein sequence ID" value="MDP9805273.1"/>
    <property type="molecule type" value="Genomic_DNA"/>
</dbReference>
<comment type="caution">
    <text evidence="6">The sequence shown here is derived from an EMBL/GenBank/DDBJ whole genome shotgun (WGS) entry which is preliminary data.</text>
</comment>
<evidence type="ECO:0000256" key="4">
    <source>
        <dbReference type="SAM" id="SignalP"/>
    </source>
</evidence>
<reference evidence="6 7" key="1">
    <citation type="submission" date="2023-07" db="EMBL/GenBank/DDBJ databases">
        <title>Sorghum-associated microbial communities from plants grown in Nebraska, USA.</title>
        <authorList>
            <person name="Schachtman D."/>
        </authorList>
    </citation>
    <scope>NUCLEOTIDE SEQUENCE [LARGE SCALE GENOMIC DNA]</scope>
    <source>
        <strain evidence="6 7">CC146</strain>
    </source>
</reference>
<dbReference type="SMART" id="SM00245">
    <property type="entry name" value="TSPc"/>
    <property type="match status" value="1"/>
</dbReference>
<proteinExistence type="predicted"/>
<dbReference type="EC" id="3.4.21.102" evidence="6"/>
<feature type="domain" description="Tail specific protease" evidence="5">
    <location>
        <begin position="184"/>
        <end position="372"/>
    </location>
</feature>
<dbReference type="Gene3D" id="3.90.226.10">
    <property type="entry name" value="2-enoyl-CoA Hydratase, Chain A, domain 1"/>
    <property type="match status" value="1"/>
</dbReference>
<dbReference type="InterPro" id="IPR029045">
    <property type="entry name" value="ClpP/crotonase-like_dom_sf"/>
</dbReference>
<keyword evidence="1 6" id="KW-0645">Protease</keyword>
<feature type="chain" id="PRO_5044861322" evidence="4">
    <location>
        <begin position="25"/>
        <end position="394"/>
    </location>
</feature>
<gene>
    <name evidence="6" type="ORF">J2771_003583</name>
</gene>
<keyword evidence="3" id="KW-0720">Serine protease</keyword>
<dbReference type="SUPFAM" id="SSF50156">
    <property type="entry name" value="PDZ domain-like"/>
    <property type="match status" value="1"/>
</dbReference>
<dbReference type="Gene3D" id="2.30.42.10">
    <property type="match status" value="1"/>
</dbReference>
<dbReference type="PANTHER" id="PTHR32060">
    <property type="entry name" value="TAIL-SPECIFIC PROTEASE"/>
    <property type="match status" value="1"/>
</dbReference>
<feature type="signal peptide" evidence="4">
    <location>
        <begin position="1"/>
        <end position="24"/>
    </location>
</feature>
<sequence length="394" mass="44157">MLQHIKYKKLIVSMLLCCSQFAFAAPVVKEKLSPLHSDSEEPEHSYAEVPIESIQQFVQIYGIVRDNYVDVKSDDALFQQAIKGLVSGLDRYSRYLSAEEYRQLIQYTEGDLASVDFALSPEVHVHKWMIRDLKTGSDSYKLGLRNGQAILKIDNQDLKNLNQDQVLGLLYGSIGSTLQVQAEDLNGNLNLVRNKKIETDIEPVMLHNQVLVLKIRVFQQDTANEIKRLIEENSSPRLKAVLIDLRNNPGGLLSAAVESADLFLNSGIIVSTKSRSEGNQQFQALPGNEFQNIKLGILINHRSASAAEVFTAAMKEHQRAWVIGEKSYGKGVVQKLFPLPSGAALQMTVSHYYTPNGNMIEGQGIQPNQSYPLPPEMKEDVYLDRVADLFLKKK</sequence>
<evidence type="ECO:0000256" key="1">
    <source>
        <dbReference type="ARBA" id="ARBA00022670"/>
    </source>
</evidence>
<evidence type="ECO:0000313" key="7">
    <source>
        <dbReference type="Proteomes" id="UP001240164"/>
    </source>
</evidence>
<evidence type="ECO:0000313" key="6">
    <source>
        <dbReference type="EMBL" id="MDP9805273.1"/>
    </source>
</evidence>